<dbReference type="InterPro" id="IPR002110">
    <property type="entry name" value="Ankyrin_rpt"/>
</dbReference>
<gene>
    <name evidence="3" type="ORF">QYE76_060975</name>
</gene>
<feature type="repeat" description="ANK" evidence="1">
    <location>
        <begin position="104"/>
        <end position="136"/>
    </location>
</feature>
<accession>A0AAD8S2C3</accession>
<dbReference type="SUPFAM" id="SSF48403">
    <property type="entry name" value="Ankyrin repeat"/>
    <property type="match status" value="1"/>
</dbReference>
<keyword evidence="1" id="KW-0040">ANK repeat</keyword>
<protein>
    <submittedName>
        <fullName evidence="3">Uncharacterized protein</fullName>
    </submittedName>
</protein>
<dbReference type="Gene3D" id="1.25.40.10">
    <property type="entry name" value="Tetratricopeptide repeat domain"/>
    <property type="match status" value="1"/>
</dbReference>
<dbReference type="PANTHER" id="PTHR46224:SF63">
    <property type="entry name" value="OS02G0493300 PROTEIN"/>
    <property type="match status" value="1"/>
</dbReference>
<dbReference type="Proteomes" id="UP001231189">
    <property type="component" value="Unassembled WGS sequence"/>
</dbReference>
<dbReference type="Pfam" id="PF12796">
    <property type="entry name" value="Ank_2"/>
    <property type="match status" value="2"/>
</dbReference>
<dbReference type="InterPro" id="IPR011990">
    <property type="entry name" value="TPR-like_helical_dom_sf"/>
</dbReference>
<evidence type="ECO:0000313" key="4">
    <source>
        <dbReference type="Proteomes" id="UP001231189"/>
    </source>
</evidence>
<feature type="compositionally biased region" description="Low complexity" evidence="2">
    <location>
        <begin position="1"/>
        <end position="10"/>
    </location>
</feature>
<feature type="repeat" description="ANK" evidence="1">
    <location>
        <begin position="172"/>
        <end position="197"/>
    </location>
</feature>
<evidence type="ECO:0000256" key="2">
    <source>
        <dbReference type="SAM" id="MobiDB-lite"/>
    </source>
</evidence>
<dbReference type="SMART" id="SM00248">
    <property type="entry name" value="ANK"/>
    <property type="match status" value="6"/>
</dbReference>
<sequence>MAPSRSTATSAKRRARSRAPPNPSSAPPNPSSGPPAAAGESDLPRHLLHELRYGSLRLINRLVEEAQNGQGVGALHYAARNGIMPVCRYLVEELGVDVDAFDDEGTTPLAYAVIGESVDTVTYLLDHGVDPDKANGEGFTALHHAAGTGNCKMVELLLAEGVSIDPVSVVGTPLHVTAYDGHDEAMKILLENNADHNKIVPGIETPLLAAINASSVKCVKLLVEAGADVNDGLVTPLASAVNNGLTACLKCLLEAGADPNIPGPSGRMPIEIAALNGTREDVEILFPVTSCIRTIHDWSIDGIISHAKSVFMEQGEHSNLREIAELRSLAANSIGRNDYGTAAAMYSLAMKHDPHDATLFSDRSLCWYSMGDAHKALLDAFACREMRPTWPEACCRQGAAFMLLKDYGSACDAFLDATKLDPLSPEIEDALQEALNSLKIAHGRTKSV</sequence>
<feature type="compositionally biased region" description="Pro residues" evidence="2">
    <location>
        <begin position="20"/>
        <end position="33"/>
    </location>
</feature>
<dbReference type="PRINTS" id="PR01415">
    <property type="entry name" value="ANKYRIN"/>
</dbReference>
<dbReference type="PROSITE" id="PS50088">
    <property type="entry name" value="ANK_REPEAT"/>
    <property type="match status" value="4"/>
</dbReference>
<dbReference type="InterPro" id="IPR036770">
    <property type="entry name" value="Ankyrin_rpt-contain_sf"/>
</dbReference>
<dbReference type="InterPro" id="IPR051616">
    <property type="entry name" value="Cul2-RING_E3_ligase_SR"/>
</dbReference>
<dbReference type="SUPFAM" id="SSF48452">
    <property type="entry name" value="TPR-like"/>
    <property type="match status" value="1"/>
</dbReference>
<dbReference type="AlphaFoldDB" id="A0AAD8S2C3"/>
<dbReference type="InterPro" id="IPR019734">
    <property type="entry name" value="TPR_rpt"/>
</dbReference>
<keyword evidence="4" id="KW-1185">Reference proteome</keyword>
<reference evidence="3" key="1">
    <citation type="submission" date="2023-07" db="EMBL/GenBank/DDBJ databases">
        <title>A chromosome-level genome assembly of Lolium multiflorum.</title>
        <authorList>
            <person name="Chen Y."/>
            <person name="Copetti D."/>
            <person name="Kolliker R."/>
            <person name="Studer B."/>
        </authorList>
    </citation>
    <scope>NUCLEOTIDE SEQUENCE</scope>
    <source>
        <strain evidence="3">02402/16</strain>
        <tissue evidence="3">Leaf</tissue>
    </source>
</reference>
<dbReference type="SMART" id="SM00028">
    <property type="entry name" value="TPR"/>
    <property type="match status" value="3"/>
</dbReference>
<evidence type="ECO:0000256" key="1">
    <source>
        <dbReference type="PROSITE-ProRule" id="PRU00023"/>
    </source>
</evidence>
<organism evidence="3 4">
    <name type="scientific">Lolium multiflorum</name>
    <name type="common">Italian ryegrass</name>
    <name type="synonym">Lolium perenne subsp. multiflorum</name>
    <dbReference type="NCBI Taxonomy" id="4521"/>
    <lineage>
        <taxon>Eukaryota</taxon>
        <taxon>Viridiplantae</taxon>
        <taxon>Streptophyta</taxon>
        <taxon>Embryophyta</taxon>
        <taxon>Tracheophyta</taxon>
        <taxon>Spermatophyta</taxon>
        <taxon>Magnoliopsida</taxon>
        <taxon>Liliopsida</taxon>
        <taxon>Poales</taxon>
        <taxon>Poaceae</taxon>
        <taxon>BOP clade</taxon>
        <taxon>Pooideae</taxon>
        <taxon>Poodae</taxon>
        <taxon>Poeae</taxon>
        <taxon>Poeae Chloroplast Group 2 (Poeae type)</taxon>
        <taxon>Loliodinae</taxon>
        <taxon>Loliinae</taxon>
        <taxon>Lolium</taxon>
    </lineage>
</organism>
<proteinExistence type="predicted"/>
<comment type="caution">
    <text evidence="3">The sequence shown here is derived from an EMBL/GenBank/DDBJ whole genome shotgun (WGS) entry which is preliminary data.</text>
</comment>
<evidence type="ECO:0000313" key="3">
    <source>
        <dbReference type="EMBL" id="KAK1643170.1"/>
    </source>
</evidence>
<name>A0AAD8S2C3_LOLMU</name>
<dbReference type="PANTHER" id="PTHR46224">
    <property type="entry name" value="ANKYRIN REPEAT FAMILY PROTEIN"/>
    <property type="match status" value="1"/>
</dbReference>
<dbReference type="Pfam" id="PF00023">
    <property type="entry name" value="Ank"/>
    <property type="match status" value="2"/>
</dbReference>
<feature type="region of interest" description="Disordered" evidence="2">
    <location>
        <begin position="1"/>
        <end position="41"/>
    </location>
</feature>
<dbReference type="Gene3D" id="1.25.40.20">
    <property type="entry name" value="Ankyrin repeat-containing domain"/>
    <property type="match status" value="3"/>
</dbReference>
<dbReference type="EMBL" id="JAUUTY010000004">
    <property type="protein sequence ID" value="KAK1643170.1"/>
    <property type="molecule type" value="Genomic_DNA"/>
</dbReference>
<feature type="repeat" description="ANK" evidence="1">
    <location>
        <begin position="137"/>
        <end position="169"/>
    </location>
</feature>
<dbReference type="PROSITE" id="PS50297">
    <property type="entry name" value="ANK_REP_REGION"/>
    <property type="match status" value="4"/>
</dbReference>
<feature type="repeat" description="ANK" evidence="1">
    <location>
        <begin position="202"/>
        <end position="230"/>
    </location>
</feature>